<accession>A0AAD4V538</accession>
<dbReference type="Proteomes" id="UP001054821">
    <property type="component" value="Chromosome 7"/>
</dbReference>
<comment type="caution">
    <text evidence="1">The sequence shown here is derived from an EMBL/GenBank/DDBJ whole genome shotgun (WGS) entry which is preliminary data.</text>
</comment>
<evidence type="ECO:0000313" key="1">
    <source>
        <dbReference type="EMBL" id="KAI5318028.1"/>
    </source>
</evidence>
<dbReference type="EMBL" id="JAJFAZ020000007">
    <property type="protein sequence ID" value="KAI5318028.1"/>
    <property type="molecule type" value="Genomic_DNA"/>
</dbReference>
<proteinExistence type="predicted"/>
<name>A0AAD4V538_PRUDU</name>
<dbReference type="AlphaFoldDB" id="A0AAD4V538"/>
<reference evidence="1 2" key="1">
    <citation type="journal article" date="2022" name="G3 (Bethesda)">
        <title>Whole-genome sequence and methylome profiling of the almond [Prunus dulcis (Mill.) D.A. Webb] cultivar 'Nonpareil'.</title>
        <authorList>
            <person name="D'Amico-Willman K.M."/>
            <person name="Ouma W.Z."/>
            <person name="Meulia T."/>
            <person name="Sideli G.M."/>
            <person name="Gradziel T.M."/>
            <person name="Fresnedo-Ramirez J."/>
        </authorList>
    </citation>
    <scope>NUCLEOTIDE SEQUENCE [LARGE SCALE GENOMIC DNA]</scope>
    <source>
        <strain evidence="1">Clone GOH B32 T37-40</strain>
    </source>
</reference>
<organism evidence="1 2">
    <name type="scientific">Prunus dulcis</name>
    <name type="common">Almond</name>
    <name type="synonym">Amygdalus dulcis</name>
    <dbReference type="NCBI Taxonomy" id="3755"/>
    <lineage>
        <taxon>Eukaryota</taxon>
        <taxon>Viridiplantae</taxon>
        <taxon>Streptophyta</taxon>
        <taxon>Embryophyta</taxon>
        <taxon>Tracheophyta</taxon>
        <taxon>Spermatophyta</taxon>
        <taxon>Magnoliopsida</taxon>
        <taxon>eudicotyledons</taxon>
        <taxon>Gunneridae</taxon>
        <taxon>Pentapetalae</taxon>
        <taxon>rosids</taxon>
        <taxon>fabids</taxon>
        <taxon>Rosales</taxon>
        <taxon>Rosaceae</taxon>
        <taxon>Amygdaloideae</taxon>
        <taxon>Amygdaleae</taxon>
        <taxon>Prunus</taxon>
    </lineage>
</organism>
<protein>
    <recommendedName>
        <fullName evidence="3">Protein FAR1-RELATED SEQUENCE</fullName>
    </recommendedName>
</protein>
<sequence length="52" mass="6026">MKDSVPTICEDNLDYKPICDMEFLSEQAAYQFYNEYGRRVGFSVAPNATLKR</sequence>
<evidence type="ECO:0008006" key="3">
    <source>
        <dbReference type="Google" id="ProtNLM"/>
    </source>
</evidence>
<gene>
    <name evidence="1" type="ORF">L3X38_037736</name>
</gene>
<keyword evidence="2" id="KW-1185">Reference proteome</keyword>
<evidence type="ECO:0000313" key="2">
    <source>
        <dbReference type="Proteomes" id="UP001054821"/>
    </source>
</evidence>